<feature type="transmembrane region" description="Helical" evidence="5">
    <location>
        <begin position="159"/>
        <end position="182"/>
    </location>
</feature>
<comment type="caution">
    <text evidence="6">The sequence shown here is derived from an EMBL/GenBank/DDBJ whole genome shotgun (WGS) entry which is preliminary data.</text>
</comment>
<feature type="transmembrane region" description="Helical" evidence="5">
    <location>
        <begin position="134"/>
        <end position="153"/>
    </location>
</feature>
<evidence type="ECO:0000256" key="5">
    <source>
        <dbReference type="SAM" id="Phobius"/>
    </source>
</evidence>
<feature type="transmembrane region" description="Helical" evidence="5">
    <location>
        <begin position="245"/>
        <end position="265"/>
    </location>
</feature>
<proteinExistence type="predicted"/>
<feature type="transmembrane region" description="Helical" evidence="5">
    <location>
        <begin position="75"/>
        <end position="100"/>
    </location>
</feature>
<dbReference type="InterPro" id="IPR052556">
    <property type="entry name" value="PolySynth_Transporter"/>
</dbReference>
<keyword evidence="3 5" id="KW-1133">Transmembrane helix</keyword>
<accession>A0AAJ1UNX7</accession>
<feature type="transmembrane region" description="Helical" evidence="5">
    <location>
        <begin position="7"/>
        <end position="26"/>
    </location>
</feature>
<dbReference type="EMBL" id="JAOPMD010000026">
    <property type="protein sequence ID" value="MDH7900339.1"/>
    <property type="molecule type" value="Genomic_DNA"/>
</dbReference>
<evidence type="ECO:0000313" key="6">
    <source>
        <dbReference type="EMBL" id="MDH7900339.1"/>
    </source>
</evidence>
<evidence type="ECO:0000256" key="2">
    <source>
        <dbReference type="ARBA" id="ARBA00022692"/>
    </source>
</evidence>
<dbReference type="Pfam" id="PF01943">
    <property type="entry name" value="Polysacc_synt"/>
    <property type="match status" value="1"/>
</dbReference>
<feature type="transmembrane region" description="Helical" evidence="5">
    <location>
        <begin position="202"/>
        <end position="225"/>
    </location>
</feature>
<organism evidence="6 7">
    <name type="scientific">Bifidobacterium catenulatum subsp. kashiwanohense</name>
    <dbReference type="NCBI Taxonomy" id="630129"/>
    <lineage>
        <taxon>Bacteria</taxon>
        <taxon>Bacillati</taxon>
        <taxon>Actinomycetota</taxon>
        <taxon>Actinomycetes</taxon>
        <taxon>Bifidobacteriales</taxon>
        <taxon>Bifidobacteriaceae</taxon>
        <taxon>Bifidobacterium</taxon>
    </lineage>
</organism>
<dbReference type="RefSeq" id="WP_281108784.1">
    <property type="nucleotide sequence ID" value="NZ_JAOPMD010000026.1"/>
</dbReference>
<feature type="transmembrane region" description="Helical" evidence="5">
    <location>
        <begin position="441"/>
        <end position="462"/>
    </location>
</feature>
<dbReference type="AlphaFoldDB" id="A0AAJ1UNX7"/>
<name>A0AAJ1UNX7_9BIFI</name>
<reference evidence="6" key="1">
    <citation type="journal article" date="2023" name="Gut Microbes">
        <title>Characterization of Bifidobacterium kashiwanohense that utilizes both milk- and plant-derived oligosaccharides.</title>
        <authorList>
            <person name="Orihara K."/>
            <person name="Yahagi K."/>
            <person name="Saito Y."/>
            <person name="Watanabe Y."/>
            <person name="Sasai T."/>
            <person name="Hara T."/>
            <person name="Tsukuda N."/>
            <person name="Oki K."/>
            <person name="Fujimoto J."/>
            <person name="Matsuki T."/>
        </authorList>
    </citation>
    <scope>NUCLEOTIDE SEQUENCE</scope>
    <source>
        <strain evidence="6">YIT 13057</strain>
    </source>
</reference>
<keyword evidence="4 5" id="KW-0472">Membrane</keyword>
<evidence type="ECO:0000256" key="1">
    <source>
        <dbReference type="ARBA" id="ARBA00004141"/>
    </source>
</evidence>
<evidence type="ECO:0000313" key="7">
    <source>
        <dbReference type="Proteomes" id="UP001157379"/>
    </source>
</evidence>
<feature type="transmembrane region" description="Helical" evidence="5">
    <location>
        <begin position="106"/>
        <end position="125"/>
    </location>
</feature>
<dbReference type="GO" id="GO:0016020">
    <property type="term" value="C:membrane"/>
    <property type="evidence" value="ECO:0007669"/>
    <property type="project" value="UniProtKB-SubCell"/>
</dbReference>
<feature type="transmembrane region" description="Helical" evidence="5">
    <location>
        <begin position="319"/>
        <end position="341"/>
    </location>
</feature>
<feature type="transmembrane region" description="Helical" evidence="5">
    <location>
        <begin position="38"/>
        <end position="55"/>
    </location>
</feature>
<dbReference type="PANTHER" id="PTHR43424:SF1">
    <property type="entry name" value="LOCUS PUTATIVE PROTEIN 1-RELATED"/>
    <property type="match status" value="1"/>
</dbReference>
<gene>
    <name evidence="6" type="ORF">OB936_09035</name>
</gene>
<dbReference type="Proteomes" id="UP001157379">
    <property type="component" value="Unassembled WGS sequence"/>
</dbReference>
<evidence type="ECO:0000256" key="3">
    <source>
        <dbReference type="ARBA" id="ARBA00022989"/>
    </source>
</evidence>
<evidence type="ECO:0000256" key="4">
    <source>
        <dbReference type="ARBA" id="ARBA00023136"/>
    </source>
</evidence>
<feature type="transmembrane region" description="Helical" evidence="5">
    <location>
        <begin position="286"/>
        <end position="307"/>
    </location>
</feature>
<feature type="transmembrane region" description="Helical" evidence="5">
    <location>
        <begin position="348"/>
        <end position="365"/>
    </location>
</feature>
<protein>
    <submittedName>
        <fullName evidence="6">Oligosaccharide flippase family protein</fullName>
    </submittedName>
</protein>
<keyword evidence="2 5" id="KW-0812">Transmembrane</keyword>
<feature type="transmembrane region" description="Helical" evidence="5">
    <location>
        <begin position="410"/>
        <end position="429"/>
    </location>
</feature>
<dbReference type="PANTHER" id="PTHR43424">
    <property type="entry name" value="LOCUS PUTATIVE PROTEIN 1-RELATED"/>
    <property type="match status" value="1"/>
</dbReference>
<comment type="subcellular location">
    <subcellularLocation>
        <location evidence="1">Membrane</location>
        <topology evidence="1">Multi-pass membrane protein</topology>
    </subcellularLocation>
</comment>
<sequence>MNMVLTVSNMFIGIITIPYVTRVLSVEGYGNVSFAQNLSTWLSTVCLVGIPAYGVRECAKVRDDQRALASLVRELLIFITIFTIIVLSIFAICICTIPRFKELAPLMWMFLVSTLLQSYGVEWYYQAIEQYQYITIRSVVFKLVSLISIFLFVRHTDDWLIYGAIFALMVCGNNVLNLLRLFRTLHFCQLAPICLRHHIKPLCSFAVMTVASSTYIAFDSVLLGMLNDSNVQVAFYQLAAKLKNICWQIVNAIVGVLIPRLAYYVKKEPGKYRILLKRGYDFTLNICLGIMFFLLIYAQPIVVIFSSSKYLDASLPVRIIGVVNFCSCMSYFFGLCILTPLGRENKYATANLIGVPISFILNILLDNRFGAVGASIAILIAEGAIFIRQIEDSRDILTSIVSLKDTLRTLISHIVAFIVAFIILILLPYSGVNGYTASEAFIVLVSGFAGYILTWLIIALLLHEDTAYWIFDTLSCVIRKLKR</sequence>
<dbReference type="InterPro" id="IPR002797">
    <property type="entry name" value="Polysacc_synth"/>
</dbReference>
<reference evidence="6" key="2">
    <citation type="submission" date="2023-04" db="EMBL/GenBank/DDBJ databases">
        <authorList>
            <person name="Orihara K."/>
        </authorList>
    </citation>
    <scope>NUCLEOTIDE SEQUENCE</scope>
    <source>
        <strain evidence="6">YIT 13057</strain>
    </source>
</reference>
<feature type="transmembrane region" description="Helical" evidence="5">
    <location>
        <begin position="371"/>
        <end position="390"/>
    </location>
</feature>